<feature type="non-terminal residue" evidence="1">
    <location>
        <position position="52"/>
    </location>
</feature>
<keyword evidence="2" id="KW-1185">Reference proteome</keyword>
<name>A0A9N9P7U1_9GLOM</name>
<comment type="caution">
    <text evidence="1">The sequence shown here is derived from an EMBL/GenBank/DDBJ whole genome shotgun (WGS) entry which is preliminary data.</text>
</comment>
<dbReference type="EMBL" id="CAJVQA010040035">
    <property type="protein sequence ID" value="CAG8812635.1"/>
    <property type="molecule type" value="Genomic_DNA"/>
</dbReference>
<gene>
    <name evidence="1" type="ORF">CPELLU_LOCUS18819</name>
</gene>
<evidence type="ECO:0000313" key="2">
    <source>
        <dbReference type="Proteomes" id="UP000789759"/>
    </source>
</evidence>
<sequence>MMKRSMHISYSIDITNEEIVTNIIKNKLDKEIESEQELILSLTKAIYNIQNI</sequence>
<dbReference type="AlphaFoldDB" id="A0A9N9P7U1"/>
<organism evidence="1 2">
    <name type="scientific">Cetraspora pellucida</name>
    <dbReference type="NCBI Taxonomy" id="1433469"/>
    <lineage>
        <taxon>Eukaryota</taxon>
        <taxon>Fungi</taxon>
        <taxon>Fungi incertae sedis</taxon>
        <taxon>Mucoromycota</taxon>
        <taxon>Glomeromycotina</taxon>
        <taxon>Glomeromycetes</taxon>
        <taxon>Diversisporales</taxon>
        <taxon>Gigasporaceae</taxon>
        <taxon>Cetraspora</taxon>
    </lineage>
</organism>
<evidence type="ECO:0000313" key="1">
    <source>
        <dbReference type="EMBL" id="CAG8812635.1"/>
    </source>
</evidence>
<protein>
    <submittedName>
        <fullName evidence="1">23765_t:CDS:1</fullName>
    </submittedName>
</protein>
<dbReference type="Proteomes" id="UP000789759">
    <property type="component" value="Unassembled WGS sequence"/>
</dbReference>
<reference evidence="1" key="1">
    <citation type="submission" date="2021-06" db="EMBL/GenBank/DDBJ databases">
        <authorList>
            <person name="Kallberg Y."/>
            <person name="Tangrot J."/>
            <person name="Rosling A."/>
        </authorList>
    </citation>
    <scope>NUCLEOTIDE SEQUENCE</scope>
    <source>
        <strain evidence="1">FL966</strain>
    </source>
</reference>
<accession>A0A9N9P7U1</accession>
<proteinExistence type="predicted"/>